<reference evidence="3 4" key="1">
    <citation type="journal article" date="2011" name="Stand. Genomic Sci.">
        <title>Complete genome sequence of Parvibaculum lavamentivorans type strain (DS-1(T)).</title>
        <authorList>
            <person name="Schleheck D."/>
            <person name="Weiss M."/>
            <person name="Pitluck S."/>
            <person name="Bruce D."/>
            <person name="Land M.L."/>
            <person name="Han S."/>
            <person name="Saunders E."/>
            <person name="Tapia R."/>
            <person name="Detter C."/>
            <person name="Brettin T."/>
            <person name="Han J."/>
            <person name="Woyke T."/>
            <person name="Goodwin L."/>
            <person name="Pennacchio L."/>
            <person name="Nolan M."/>
            <person name="Cook A.M."/>
            <person name="Kjelleberg S."/>
            <person name="Thomas T."/>
        </authorList>
    </citation>
    <scope>NUCLEOTIDE SEQUENCE [LARGE SCALE GENOMIC DNA]</scope>
    <source>
        <strain evidence="4">DS-1 / DSM 13023 / NCIMB 13966</strain>
    </source>
</reference>
<dbReference type="AlphaFoldDB" id="A7HXU2"/>
<evidence type="ECO:0000256" key="2">
    <source>
        <dbReference type="SAM" id="SignalP"/>
    </source>
</evidence>
<feature type="signal peptide" evidence="2">
    <location>
        <begin position="1"/>
        <end position="24"/>
    </location>
</feature>
<evidence type="ECO:0000313" key="4">
    <source>
        <dbReference type="Proteomes" id="UP000006377"/>
    </source>
</evidence>
<feature type="region of interest" description="Disordered" evidence="1">
    <location>
        <begin position="215"/>
        <end position="234"/>
    </location>
</feature>
<keyword evidence="4" id="KW-1185">Reference proteome</keyword>
<dbReference type="Proteomes" id="UP000006377">
    <property type="component" value="Chromosome"/>
</dbReference>
<feature type="chain" id="PRO_5002707519" evidence="2">
    <location>
        <begin position="25"/>
        <end position="295"/>
    </location>
</feature>
<evidence type="ECO:0000313" key="3">
    <source>
        <dbReference type="EMBL" id="ABS64725.1"/>
    </source>
</evidence>
<sequence length="295" mass="27117">MTRFKKILLAGTATFALMAAPAMAIDALNGATSGVSGAATGVTGSTSGAAGAGSSIDPGRTVGGAGGSVGVGAGAGAGSNGASAGAGVTGAGNVGDNSLTGQTGITGAFDTPSPAQTESNVRGAAEAARETTQGMTGGAAAGVSGKGAVSADTEADDNLGDGASLPNAANDTLAQVGGTGGAMDTLGSGGTTSPANTGVTGTTGGSTDRIVGDEGAGSAAGGAAVPEIDPTSELTGQGYTNIKPVEGAAATEGQAIYSATNADGEPVEVTVDSRTGAVISETGADAGAKGTMEAR</sequence>
<dbReference type="KEGG" id="pla:Plav_3118"/>
<name>A7HXU2_PARL1</name>
<dbReference type="EMBL" id="CP000774">
    <property type="protein sequence ID" value="ABS64725.1"/>
    <property type="molecule type" value="Genomic_DNA"/>
</dbReference>
<dbReference type="HOGENOM" id="CLU_942849_0_0_5"/>
<protein>
    <submittedName>
        <fullName evidence="3">Filamentous haemagglutinin family outer membrane protein</fullName>
    </submittedName>
</protein>
<accession>A7HXU2</accession>
<proteinExistence type="predicted"/>
<feature type="region of interest" description="Disordered" evidence="1">
    <location>
        <begin position="276"/>
        <end position="295"/>
    </location>
</feature>
<organism evidence="3 4">
    <name type="scientific">Parvibaculum lavamentivorans (strain DS-1 / DSM 13023 / NCIMB 13966)</name>
    <dbReference type="NCBI Taxonomy" id="402881"/>
    <lineage>
        <taxon>Bacteria</taxon>
        <taxon>Pseudomonadati</taxon>
        <taxon>Pseudomonadota</taxon>
        <taxon>Alphaproteobacteria</taxon>
        <taxon>Hyphomicrobiales</taxon>
        <taxon>Parvibaculaceae</taxon>
        <taxon>Parvibaculum</taxon>
    </lineage>
</organism>
<dbReference type="RefSeq" id="WP_012112047.1">
    <property type="nucleotide sequence ID" value="NC_009719.1"/>
</dbReference>
<evidence type="ECO:0000256" key="1">
    <source>
        <dbReference type="SAM" id="MobiDB-lite"/>
    </source>
</evidence>
<gene>
    <name evidence="3" type="ordered locus">Plav_3118</name>
</gene>
<keyword evidence="2" id="KW-0732">Signal</keyword>
<feature type="region of interest" description="Disordered" evidence="1">
    <location>
        <begin position="150"/>
        <end position="205"/>
    </location>
</feature>